<comment type="caution">
    <text evidence="2">The sequence shown here is derived from an EMBL/GenBank/DDBJ whole genome shotgun (WGS) entry which is preliminary data.</text>
</comment>
<keyword evidence="1" id="KW-0812">Transmembrane</keyword>
<keyword evidence="1" id="KW-0472">Membrane</keyword>
<evidence type="ECO:0000313" key="2">
    <source>
        <dbReference type="EMBL" id="KKM16518.1"/>
    </source>
</evidence>
<sequence length="108" mass="11972">MNTDVLRLLADLGGLGVLALFLVVGGLIVRQGMALFRDHVLPLATNHLEHMEVSYDRLATSLDKHADAIDGMQQVQAAQATALETHNELTRELVERLPKNHRVKKLLD</sequence>
<organism evidence="2">
    <name type="scientific">marine sediment metagenome</name>
    <dbReference type="NCBI Taxonomy" id="412755"/>
    <lineage>
        <taxon>unclassified sequences</taxon>
        <taxon>metagenomes</taxon>
        <taxon>ecological metagenomes</taxon>
    </lineage>
</organism>
<evidence type="ECO:0000256" key="1">
    <source>
        <dbReference type="SAM" id="Phobius"/>
    </source>
</evidence>
<proteinExistence type="predicted"/>
<dbReference type="AlphaFoldDB" id="A0A0F9K321"/>
<feature type="transmembrane region" description="Helical" evidence="1">
    <location>
        <begin position="12"/>
        <end position="29"/>
    </location>
</feature>
<name>A0A0F9K321_9ZZZZ</name>
<gene>
    <name evidence="2" type="ORF">LCGC14_1685030</name>
</gene>
<accession>A0A0F9K321</accession>
<keyword evidence="1" id="KW-1133">Transmembrane helix</keyword>
<protein>
    <submittedName>
        <fullName evidence="2">Uncharacterized protein</fullName>
    </submittedName>
</protein>
<reference evidence="2" key="1">
    <citation type="journal article" date="2015" name="Nature">
        <title>Complex archaea that bridge the gap between prokaryotes and eukaryotes.</title>
        <authorList>
            <person name="Spang A."/>
            <person name="Saw J.H."/>
            <person name="Jorgensen S.L."/>
            <person name="Zaremba-Niedzwiedzka K."/>
            <person name="Martijn J."/>
            <person name="Lind A.E."/>
            <person name="van Eijk R."/>
            <person name="Schleper C."/>
            <person name="Guy L."/>
            <person name="Ettema T.J."/>
        </authorList>
    </citation>
    <scope>NUCLEOTIDE SEQUENCE</scope>
</reference>
<dbReference type="EMBL" id="LAZR01014657">
    <property type="protein sequence ID" value="KKM16518.1"/>
    <property type="molecule type" value="Genomic_DNA"/>
</dbReference>